<organism evidence="7 8">
    <name type="scientific">Sulfurirhabdus autotrophica</name>
    <dbReference type="NCBI Taxonomy" id="1706046"/>
    <lineage>
        <taxon>Bacteria</taxon>
        <taxon>Pseudomonadati</taxon>
        <taxon>Pseudomonadota</taxon>
        <taxon>Betaproteobacteria</taxon>
        <taxon>Nitrosomonadales</taxon>
        <taxon>Sulfuricellaceae</taxon>
        <taxon>Sulfurirhabdus</taxon>
    </lineage>
</organism>
<dbReference type="InterPro" id="IPR029063">
    <property type="entry name" value="SAM-dependent_MTases_sf"/>
</dbReference>
<evidence type="ECO:0000313" key="7">
    <source>
        <dbReference type="EMBL" id="TCV81246.1"/>
    </source>
</evidence>
<keyword evidence="1 5" id="KW-0489">Methyltransferase</keyword>
<dbReference type="OrthoDB" id="9810297at2"/>
<dbReference type="SUPFAM" id="SSF53335">
    <property type="entry name" value="S-adenosyl-L-methionine-dependent methyltransferases"/>
    <property type="match status" value="1"/>
</dbReference>
<dbReference type="CDD" id="cd02440">
    <property type="entry name" value="AdoMet_MTases"/>
    <property type="match status" value="1"/>
</dbReference>
<gene>
    <name evidence="7" type="ORF">EDC63_12534</name>
</gene>
<keyword evidence="3 5" id="KW-0949">S-adenosyl-L-methionine</keyword>
<dbReference type="PRINTS" id="PR02008">
    <property type="entry name" value="RCMTFAMILY"/>
</dbReference>
<dbReference type="InterPro" id="IPR054728">
    <property type="entry name" value="RsmB-like_ferredoxin"/>
</dbReference>
<name>A0A4R3XSM4_9PROT</name>
<proteinExistence type="inferred from homology"/>
<feature type="binding site" evidence="5">
    <location>
        <position position="301"/>
    </location>
    <ligand>
        <name>S-adenosyl-L-methionine</name>
        <dbReference type="ChEBI" id="CHEBI:59789"/>
    </ligand>
</feature>
<dbReference type="InterPro" id="IPR001678">
    <property type="entry name" value="MeTrfase_RsmB-F_NOP2_dom"/>
</dbReference>
<keyword evidence="8" id="KW-1185">Reference proteome</keyword>
<keyword evidence="4 5" id="KW-0694">RNA-binding</keyword>
<keyword evidence="2 5" id="KW-0808">Transferase</keyword>
<dbReference type="RefSeq" id="WP_124946995.1">
    <property type="nucleotide sequence ID" value="NZ_BHVT01000056.1"/>
</dbReference>
<dbReference type="Pfam" id="PF01189">
    <property type="entry name" value="Methyltr_RsmB-F"/>
    <property type="match status" value="1"/>
</dbReference>
<dbReference type="Pfam" id="PF22458">
    <property type="entry name" value="RsmF-B_ferredox"/>
    <property type="match status" value="1"/>
</dbReference>
<dbReference type="InterPro" id="IPR023267">
    <property type="entry name" value="RCMT"/>
</dbReference>
<dbReference type="PROSITE" id="PS51686">
    <property type="entry name" value="SAM_MT_RSMB_NOP"/>
    <property type="match status" value="1"/>
</dbReference>
<comment type="caution">
    <text evidence="5">Lacks conserved residue(s) required for the propagation of feature annotation.</text>
</comment>
<dbReference type="AlphaFoldDB" id="A0A4R3XSM4"/>
<evidence type="ECO:0000313" key="8">
    <source>
        <dbReference type="Proteomes" id="UP000295367"/>
    </source>
</evidence>
<dbReference type="PANTHER" id="PTHR22807:SF53">
    <property type="entry name" value="RIBOSOMAL RNA SMALL SUBUNIT METHYLTRANSFERASE B-RELATED"/>
    <property type="match status" value="1"/>
</dbReference>
<evidence type="ECO:0000256" key="3">
    <source>
        <dbReference type="ARBA" id="ARBA00022691"/>
    </source>
</evidence>
<evidence type="ECO:0000256" key="1">
    <source>
        <dbReference type="ARBA" id="ARBA00022603"/>
    </source>
</evidence>
<dbReference type="InterPro" id="IPR049560">
    <property type="entry name" value="MeTrfase_RsmB-F_NOP2_cat"/>
</dbReference>
<protein>
    <submittedName>
        <fullName evidence="7">16S rRNA (Cytosine967-C5)-methyltransferase</fullName>
    </submittedName>
</protein>
<reference evidence="7 8" key="1">
    <citation type="submission" date="2019-03" db="EMBL/GenBank/DDBJ databases">
        <title>Genomic Encyclopedia of Type Strains, Phase IV (KMG-IV): sequencing the most valuable type-strain genomes for metagenomic binning, comparative biology and taxonomic classification.</title>
        <authorList>
            <person name="Goeker M."/>
        </authorList>
    </citation>
    <scope>NUCLEOTIDE SEQUENCE [LARGE SCALE GENOMIC DNA]</scope>
    <source>
        <strain evidence="7 8">DSM 100309</strain>
    </source>
</reference>
<dbReference type="PANTHER" id="PTHR22807">
    <property type="entry name" value="NOP2 YEAST -RELATED NOL1/NOP2/FMU SUN DOMAIN-CONTAINING"/>
    <property type="match status" value="1"/>
</dbReference>
<evidence type="ECO:0000256" key="5">
    <source>
        <dbReference type="PROSITE-ProRule" id="PRU01023"/>
    </source>
</evidence>
<dbReference type="Gene3D" id="3.40.50.150">
    <property type="entry name" value="Vaccinia Virus protein VP39"/>
    <property type="match status" value="1"/>
</dbReference>
<feature type="active site" description="Nucleophile" evidence="5">
    <location>
        <position position="354"/>
    </location>
</feature>
<evidence type="ECO:0000256" key="4">
    <source>
        <dbReference type="ARBA" id="ARBA00022884"/>
    </source>
</evidence>
<sequence>MPLYPEQLELAVAALRFILPLREPADVTLSRFFRENPKLGLNDRAFIAETVFGILRRKRFLETITGKPTPRLLLLAYLARLQGMNMRELEPYLQGDEGDRIKEIKAVSTDSLPLAIQADFPDWLVEKLQSFMDDKEIMTLARSMQQPASLDIRVNTVLANRDEVLEVLSKDGIEAQPTPFSPIGIRLKAKPAINKHPLFLEGKIEIQDEGSQLLGFIVGPKRQEMIVDFCAGAGGKTLLLGALMKSQGRIYAFDVSEKRLNNLKPRLKRSGLSNLHPQLINNENDSKVKRLHGKIDRVLVDAPCSGLGTLRRNPDLKWRQTPEAIEELKVKQAAILTSASKLLKTGGRLVYATCSILKEENEGIVEAFLAAHPDFELKNCAEILAQQQIAVDTGEYLRLNPAVHATDGFFAAVMEKRTPMDAPAAT</sequence>
<dbReference type="GO" id="GO:0003723">
    <property type="term" value="F:RNA binding"/>
    <property type="evidence" value="ECO:0007669"/>
    <property type="project" value="UniProtKB-UniRule"/>
</dbReference>
<dbReference type="GO" id="GO:0008173">
    <property type="term" value="F:RNA methyltransferase activity"/>
    <property type="evidence" value="ECO:0007669"/>
    <property type="project" value="InterPro"/>
</dbReference>
<dbReference type="GO" id="GO:0001510">
    <property type="term" value="P:RNA methylation"/>
    <property type="evidence" value="ECO:0007669"/>
    <property type="project" value="InterPro"/>
</dbReference>
<accession>A0A4R3XSM4</accession>
<feature type="domain" description="SAM-dependent MTase RsmB/NOP-type" evidence="6">
    <location>
        <begin position="140"/>
        <end position="417"/>
    </location>
</feature>
<dbReference type="Proteomes" id="UP000295367">
    <property type="component" value="Unassembled WGS sequence"/>
</dbReference>
<feature type="binding site" evidence="5">
    <location>
        <position position="254"/>
    </location>
    <ligand>
        <name>S-adenosyl-L-methionine</name>
        <dbReference type="ChEBI" id="CHEBI:59789"/>
    </ligand>
</feature>
<comment type="similarity">
    <text evidence="5">Belongs to the class I-like SAM-binding methyltransferase superfamily. RsmB/NOP family.</text>
</comment>
<evidence type="ECO:0000259" key="6">
    <source>
        <dbReference type="PROSITE" id="PS51686"/>
    </source>
</evidence>
<evidence type="ECO:0000256" key="2">
    <source>
        <dbReference type="ARBA" id="ARBA00022679"/>
    </source>
</evidence>
<dbReference type="Gene3D" id="3.30.70.1170">
    <property type="entry name" value="Sun protein, domain 3"/>
    <property type="match status" value="1"/>
</dbReference>
<dbReference type="EMBL" id="SMCO01000025">
    <property type="protein sequence ID" value="TCV81246.1"/>
    <property type="molecule type" value="Genomic_DNA"/>
</dbReference>
<comment type="caution">
    <text evidence="7">The sequence shown here is derived from an EMBL/GenBank/DDBJ whole genome shotgun (WGS) entry which is preliminary data.</text>
</comment>